<organism evidence="5 6">
    <name type="scientific">Paractinoplanes toevensis</name>
    <dbReference type="NCBI Taxonomy" id="571911"/>
    <lineage>
        <taxon>Bacteria</taxon>
        <taxon>Bacillati</taxon>
        <taxon>Actinomycetota</taxon>
        <taxon>Actinomycetes</taxon>
        <taxon>Micromonosporales</taxon>
        <taxon>Micromonosporaceae</taxon>
        <taxon>Paractinoplanes</taxon>
    </lineage>
</organism>
<dbReference type="GO" id="GO:0032259">
    <property type="term" value="P:methylation"/>
    <property type="evidence" value="ECO:0007669"/>
    <property type="project" value="UniProtKB-KW"/>
</dbReference>
<dbReference type="Proteomes" id="UP000677082">
    <property type="component" value="Unassembled WGS sequence"/>
</dbReference>
<sequence>MGARPLKVGACPLYGPEEREPMTESHHQRQAAESFGAEAERYDRARPSYPQQLIHRIVENSTGPHVLDVGTGTGIAARQLEIEEQHVLGLDVDPLMAEQARRQGLEVEVSKFEDWDPRGRQFDTVVAAQAWHWVDPIAGATKAAGILTPAGRIALIWNVMEPEPAARKAFAEVNASVLPDFPNLWSGDRPILELYGRMFETAEHGLEKSGDFTHPERWRVDWDRAYGKQEWLDQLPTFGGMSRLPKGQVDELLAMTATAIGDSFVMHYTTVAVTATRK</sequence>
<dbReference type="PANTHER" id="PTHR44942:SF4">
    <property type="entry name" value="METHYLTRANSFERASE TYPE 11 DOMAIN-CONTAINING PROTEIN"/>
    <property type="match status" value="1"/>
</dbReference>
<comment type="caution">
    <text evidence="5">The sequence shown here is derived from an EMBL/GenBank/DDBJ whole genome shotgun (WGS) entry which is preliminary data.</text>
</comment>
<proteinExistence type="predicted"/>
<evidence type="ECO:0000256" key="3">
    <source>
        <dbReference type="SAM" id="MobiDB-lite"/>
    </source>
</evidence>
<dbReference type="Pfam" id="PF13649">
    <property type="entry name" value="Methyltransf_25"/>
    <property type="match status" value="1"/>
</dbReference>
<keyword evidence="6" id="KW-1185">Reference proteome</keyword>
<evidence type="ECO:0000256" key="2">
    <source>
        <dbReference type="ARBA" id="ARBA00022679"/>
    </source>
</evidence>
<evidence type="ECO:0000313" key="5">
    <source>
        <dbReference type="EMBL" id="GIM97690.1"/>
    </source>
</evidence>
<dbReference type="SUPFAM" id="SSF53335">
    <property type="entry name" value="S-adenosyl-L-methionine-dependent methyltransferases"/>
    <property type="match status" value="1"/>
</dbReference>
<dbReference type="AlphaFoldDB" id="A0A919WCP9"/>
<reference evidence="5 6" key="1">
    <citation type="submission" date="2021-03" db="EMBL/GenBank/DDBJ databases">
        <title>Whole genome shotgun sequence of Actinoplanes toevensis NBRC 105298.</title>
        <authorList>
            <person name="Komaki H."/>
            <person name="Tamura T."/>
        </authorList>
    </citation>
    <scope>NUCLEOTIDE SEQUENCE [LARGE SCALE GENOMIC DNA]</scope>
    <source>
        <strain evidence="5 6">NBRC 105298</strain>
    </source>
</reference>
<dbReference type="CDD" id="cd02440">
    <property type="entry name" value="AdoMet_MTases"/>
    <property type="match status" value="1"/>
</dbReference>
<dbReference type="Gene3D" id="3.40.50.150">
    <property type="entry name" value="Vaccinia Virus protein VP39"/>
    <property type="match status" value="1"/>
</dbReference>
<accession>A0A919WCP9</accession>
<feature type="compositionally biased region" description="Basic and acidic residues" evidence="3">
    <location>
        <begin position="16"/>
        <end position="27"/>
    </location>
</feature>
<dbReference type="GO" id="GO:0008168">
    <property type="term" value="F:methyltransferase activity"/>
    <property type="evidence" value="ECO:0007669"/>
    <property type="project" value="UniProtKB-KW"/>
</dbReference>
<evidence type="ECO:0000259" key="4">
    <source>
        <dbReference type="Pfam" id="PF13649"/>
    </source>
</evidence>
<protein>
    <submittedName>
        <fullName evidence="5">Methyltransferase type 11</fullName>
    </submittedName>
</protein>
<gene>
    <name evidence="5" type="ORF">Ato02nite_094830</name>
</gene>
<dbReference type="InterPro" id="IPR029063">
    <property type="entry name" value="SAM-dependent_MTases_sf"/>
</dbReference>
<name>A0A919WCP9_9ACTN</name>
<evidence type="ECO:0000313" key="6">
    <source>
        <dbReference type="Proteomes" id="UP000677082"/>
    </source>
</evidence>
<evidence type="ECO:0000256" key="1">
    <source>
        <dbReference type="ARBA" id="ARBA00022603"/>
    </source>
</evidence>
<feature type="region of interest" description="Disordered" evidence="3">
    <location>
        <begin position="1"/>
        <end position="42"/>
    </location>
</feature>
<keyword evidence="1 5" id="KW-0489">Methyltransferase</keyword>
<dbReference type="PANTHER" id="PTHR44942">
    <property type="entry name" value="METHYLTRANSF_11 DOMAIN-CONTAINING PROTEIN"/>
    <property type="match status" value="1"/>
</dbReference>
<dbReference type="InterPro" id="IPR041698">
    <property type="entry name" value="Methyltransf_25"/>
</dbReference>
<keyword evidence="2" id="KW-0808">Transferase</keyword>
<dbReference type="InterPro" id="IPR051052">
    <property type="entry name" value="Diverse_substrate_MTase"/>
</dbReference>
<dbReference type="EMBL" id="BOQN01000156">
    <property type="protein sequence ID" value="GIM97690.1"/>
    <property type="molecule type" value="Genomic_DNA"/>
</dbReference>
<feature type="domain" description="Methyltransferase" evidence="4">
    <location>
        <begin position="66"/>
        <end position="151"/>
    </location>
</feature>